<proteinExistence type="predicted"/>
<protein>
    <recommendedName>
        <fullName evidence="1">Alpha-2-macroglobulin domain-containing protein</fullName>
    </recommendedName>
</protein>
<dbReference type="EMBL" id="CACVAR010000010">
    <property type="protein sequence ID" value="CAA6798615.1"/>
    <property type="molecule type" value="Genomic_DNA"/>
</dbReference>
<dbReference type="InterPro" id="IPR041246">
    <property type="entry name" value="Bact_MG10"/>
</dbReference>
<dbReference type="SUPFAM" id="SSF48239">
    <property type="entry name" value="Terpenoid cyclases/Protein prenyltransferases"/>
    <property type="match status" value="1"/>
</dbReference>
<dbReference type="InterPro" id="IPR008930">
    <property type="entry name" value="Terpenoid_cyclase/PrenylTrfase"/>
</dbReference>
<dbReference type="Pfam" id="PF17973">
    <property type="entry name" value="bMG10"/>
    <property type="match status" value="1"/>
</dbReference>
<reference evidence="2" key="1">
    <citation type="submission" date="2020-01" db="EMBL/GenBank/DDBJ databases">
        <authorList>
            <person name="Meier V. D."/>
            <person name="Meier V D."/>
        </authorList>
    </citation>
    <scope>NUCLEOTIDE SEQUENCE</scope>
    <source>
        <strain evidence="2">HLG_WM_MAG_03</strain>
    </source>
</reference>
<dbReference type="InterPro" id="IPR001599">
    <property type="entry name" value="Macroglobln_a2"/>
</dbReference>
<dbReference type="Pfam" id="PF00207">
    <property type="entry name" value="A2M"/>
    <property type="match status" value="1"/>
</dbReference>
<name>A0A6S6RRV6_9BACT</name>
<dbReference type="PANTHER" id="PTHR40094:SF1">
    <property type="entry name" value="UBIQUITIN DOMAIN-CONTAINING PROTEIN"/>
    <property type="match status" value="1"/>
</dbReference>
<dbReference type="SMART" id="SM01360">
    <property type="entry name" value="A2M"/>
    <property type="match status" value="1"/>
</dbReference>
<accession>A0A6S6RRV6</accession>
<feature type="domain" description="Alpha-2-macroglobulin" evidence="1">
    <location>
        <begin position="60"/>
        <end position="150"/>
    </location>
</feature>
<dbReference type="Gene3D" id="1.50.10.20">
    <property type="match status" value="1"/>
</dbReference>
<dbReference type="PANTHER" id="PTHR40094">
    <property type="entry name" value="ALPHA-2-MACROGLOBULIN HOMOLOG"/>
    <property type="match status" value="1"/>
</dbReference>
<dbReference type="GO" id="GO:0004866">
    <property type="term" value="F:endopeptidase inhibitor activity"/>
    <property type="evidence" value="ECO:0007669"/>
    <property type="project" value="InterPro"/>
</dbReference>
<sequence>MPMVESLAYMSAPISRSANHPENAADIAPVMGQGLSNSERDRTDTTKKAPINIRKNLKETMFFKPNLQTDEEGNIIIDFKTNEALTRWNFMAFAHTKDLKTAITHKTITTSKELMVVSNLPRFFREKDQITLSAKVVNMSNKDLNGSCELQLVDPKTGKAIFEQEFVKKISIEKGASTVVEFQFTVPNVDEVSSIQHTIIAKTPSHSDAEQIIKPILTNRLFVTESKNMFVKAKEEKSFTLESLKNNTSTTLSNHKLTLEFTSNPAWYAIKSLPYLMEYPHECNEQLFNRYFANALAAKIANTSPKIKEVFESWKSKKELISALESNKELKSVLLEETPWVLNAKSDAEQQANLGILFDLVRLAKEEESTYNKLIKRQFEHKDGGWAWFESPHSNWYITQYIVEGFGKLKKLGIDKTQTEAMGVATHYMDMQMLAGYKKLLKNVEENRAKLEDDHLNSMLIHYLYARSFYRFKMTPEVQKAHDYYLTQTGKYWVNKGVYEQGMIALTLEEKKDHNKAMSIVKSLKERAIIHDELGMYFNYKQGYYWNQMPLETHALMIDVFNTIAKDKESVTLLKTWLLKNKQTTHWKTTKATAAAIYALLSDGTLLEDSTPVNIKIDTQLPYKEKIEKASKQAGTEHFKVAFENFDQSMATVQIKNPNDNIAWGALYWQYFEEMDKVKNFKETPLKIQKSLFLIQSDEQGERLSPIKNHILKVGDKLKVRIEIRVDRDMEFVMLKDSRASALEPVNVLSQYKYQDGLGYYQSTKDNATYFFMDYLTKGTYVFEYPLIVSHKGNFSNGITTMESMYAPEFRSHSEGVEISVE</sequence>
<evidence type="ECO:0000259" key="1">
    <source>
        <dbReference type="SMART" id="SM01360"/>
    </source>
</evidence>
<gene>
    <name evidence="2" type="ORF">HELGO_WM28092</name>
</gene>
<dbReference type="AlphaFoldDB" id="A0A6S6RRV6"/>
<dbReference type="InterPro" id="IPR051802">
    <property type="entry name" value="YfhM-like"/>
</dbReference>
<organism evidence="2">
    <name type="scientific">uncultured Sulfurovum sp</name>
    <dbReference type="NCBI Taxonomy" id="269237"/>
    <lineage>
        <taxon>Bacteria</taxon>
        <taxon>Pseudomonadati</taxon>
        <taxon>Campylobacterota</taxon>
        <taxon>Epsilonproteobacteria</taxon>
        <taxon>Campylobacterales</taxon>
        <taxon>Sulfurovaceae</taxon>
        <taxon>Sulfurovum</taxon>
        <taxon>environmental samples</taxon>
    </lineage>
</organism>
<evidence type="ECO:0000313" key="2">
    <source>
        <dbReference type="EMBL" id="CAA6798615.1"/>
    </source>
</evidence>